<dbReference type="RefSeq" id="WP_094537445.1">
    <property type="nucleotide sequence ID" value="NZ_NGPL01000084.1"/>
</dbReference>
<organism evidence="1 2">
    <name type="scientific">Limosilactobacillus reuteri</name>
    <name type="common">Lactobacillus reuteri</name>
    <dbReference type="NCBI Taxonomy" id="1598"/>
    <lineage>
        <taxon>Bacteria</taxon>
        <taxon>Bacillati</taxon>
        <taxon>Bacillota</taxon>
        <taxon>Bacilli</taxon>
        <taxon>Lactobacillales</taxon>
        <taxon>Lactobacillaceae</taxon>
        <taxon>Limosilactobacillus</taxon>
    </lineage>
</organism>
<protein>
    <submittedName>
        <fullName evidence="1">Terminase</fullName>
    </submittedName>
</protein>
<dbReference type="NCBIfam" id="TIGR01547">
    <property type="entry name" value="phage_term_2"/>
    <property type="match status" value="1"/>
</dbReference>
<dbReference type="Gene3D" id="3.30.420.280">
    <property type="match status" value="1"/>
</dbReference>
<comment type="caution">
    <text evidence="1">The sequence shown here is derived from an EMBL/GenBank/DDBJ whole genome shotgun (WGS) entry which is preliminary data.</text>
</comment>
<dbReference type="InterPro" id="IPR027417">
    <property type="entry name" value="P-loop_NTPase"/>
</dbReference>
<dbReference type="InterPro" id="IPR006437">
    <property type="entry name" value="Phage_terminase_lsu"/>
</dbReference>
<dbReference type="AlphaFoldDB" id="A0A256SKE2"/>
<reference evidence="1 2" key="2">
    <citation type="submission" date="2017-09" db="EMBL/GenBank/DDBJ databases">
        <title>Tripartite evolution among Lactobacillus johnsonii, Lactobacillus taiwanensis, Lactobacillus reuteri and their rodent host.</title>
        <authorList>
            <person name="Wang T."/>
            <person name="Knowles S."/>
            <person name="Cheng C."/>
        </authorList>
    </citation>
    <scope>NUCLEOTIDE SEQUENCE [LARGE SCALE GENOMIC DNA]</scope>
    <source>
        <strain evidence="1 2">114h</strain>
    </source>
</reference>
<dbReference type="Proteomes" id="UP000215747">
    <property type="component" value="Unassembled WGS sequence"/>
</dbReference>
<name>A0A256SKE2_LIMRT</name>
<dbReference type="InterPro" id="IPR052380">
    <property type="entry name" value="Viral_DNA_packaging_terminase"/>
</dbReference>
<sequence length="416" mass="47209">MTLQSLLTSKQQEVLNSYFNDDWKYLILAGAKRSGKTYIDNFIFLYELRRVAELAKKLGDGHPQFILAGFSSNTIYNNVISSIASQFGIDMKADRHGHYHLFGVDIVPSYTGSLRGMSSIRGMTAYGSYINEASLAVHDVFQEILARCSMDSARVICDTNPDNPQHWLKTDYIDNHNPDARIKAFHFTIDDNTFLSAEYVKAFKAATPSGMFYDRDILGLWVTGQGVVYPDFNKQTMVVDEVPDLPHYAVGVDFGFAESHPAAITVFGYDNWNAYHTEPPRNYLVESYEASGMFIDQIIDILKGVQQRYGRNINVWCDSARPEYVSQLQRAGIHARNAKKAVMPGVELVAELMKTNCFYVKKSAAKPFLDEVYQYVWNEKSGEPAKDHDHVMDSVRYCLYNQHHTTGATLLPNFMR</sequence>
<dbReference type="PANTHER" id="PTHR39184">
    <property type="match status" value="1"/>
</dbReference>
<proteinExistence type="predicted"/>
<reference evidence="2" key="1">
    <citation type="submission" date="2017-05" db="EMBL/GenBank/DDBJ databases">
        <authorList>
            <person name="Lin X.B."/>
            <person name="Stothard P."/>
            <person name="Tasseva G."/>
            <person name="Walter J."/>
        </authorList>
    </citation>
    <scope>NUCLEOTIDE SEQUENCE [LARGE SCALE GENOMIC DNA]</scope>
    <source>
        <strain evidence="2">114h</strain>
    </source>
</reference>
<evidence type="ECO:0000313" key="1">
    <source>
        <dbReference type="EMBL" id="OYS66628.1"/>
    </source>
</evidence>
<dbReference type="PANTHER" id="PTHR39184:SF1">
    <property type="entry name" value="PBSX PHAGE TERMINASE LARGE SUBUNIT"/>
    <property type="match status" value="1"/>
</dbReference>
<dbReference type="Gene3D" id="3.40.50.300">
    <property type="entry name" value="P-loop containing nucleotide triphosphate hydrolases"/>
    <property type="match status" value="1"/>
</dbReference>
<evidence type="ECO:0000313" key="2">
    <source>
        <dbReference type="Proteomes" id="UP000215747"/>
    </source>
</evidence>
<accession>A0A256SKE2</accession>
<dbReference type="EMBL" id="NGPL01000084">
    <property type="protein sequence ID" value="OYS66628.1"/>
    <property type="molecule type" value="Genomic_DNA"/>
</dbReference>
<dbReference type="Pfam" id="PF03237">
    <property type="entry name" value="Terminase_6N"/>
    <property type="match status" value="1"/>
</dbReference>
<gene>
    <name evidence="1" type="ORF">CBF96_10025</name>
</gene>